<evidence type="ECO:0000256" key="1">
    <source>
        <dbReference type="SAM" id="Phobius"/>
    </source>
</evidence>
<sequence length="111" mass="12762">MSNVSRLEAHRFYQKKQEQEEKRMKAFTLSASLSVAGMSYSLGQMLLIFFGTRTPDSGAMMLRYAAALMVSAALGYASAKMAERYARRYDNYNGMLPERKRSRNPNTPFWR</sequence>
<comment type="caution">
    <text evidence="2">The sequence shown here is derived from an EMBL/GenBank/DDBJ whole genome shotgun (WGS) entry which is preliminary data.</text>
</comment>
<dbReference type="RefSeq" id="WP_133178095.1">
    <property type="nucleotide sequence ID" value="NZ_JABULH010000010.1"/>
</dbReference>
<name>A0ABX2JMA4_9SPHN</name>
<gene>
    <name evidence="2" type="ORF">HRV97_15800</name>
</gene>
<accession>A0ABX2JMA4</accession>
<dbReference type="EMBL" id="JABULH010000010">
    <property type="protein sequence ID" value="NTS66615.1"/>
    <property type="molecule type" value="Genomic_DNA"/>
</dbReference>
<organism evidence="2 3">
    <name type="scientific">Sphingomonas hominis</name>
    <dbReference type="NCBI Taxonomy" id="2741495"/>
    <lineage>
        <taxon>Bacteria</taxon>
        <taxon>Pseudomonadati</taxon>
        <taxon>Pseudomonadota</taxon>
        <taxon>Alphaproteobacteria</taxon>
        <taxon>Sphingomonadales</taxon>
        <taxon>Sphingomonadaceae</taxon>
        <taxon>Sphingomonas</taxon>
    </lineage>
</organism>
<dbReference type="Proteomes" id="UP000621447">
    <property type="component" value="Unassembled WGS sequence"/>
</dbReference>
<proteinExistence type="predicted"/>
<keyword evidence="3" id="KW-1185">Reference proteome</keyword>
<keyword evidence="1" id="KW-0472">Membrane</keyword>
<keyword evidence="1" id="KW-0812">Transmembrane</keyword>
<evidence type="ECO:0000313" key="3">
    <source>
        <dbReference type="Proteomes" id="UP000621447"/>
    </source>
</evidence>
<feature type="transmembrane region" description="Helical" evidence="1">
    <location>
        <begin position="26"/>
        <end position="49"/>
    </location>
</feature>
<feature type="transmembrane region" description="Helical" evidence="1">
    <location>
        <begin position="61"/>
        <end position="79"/>
    </location>
</feature>
<keyword evidence="1" id="KW-1133">Transmembrane helix</keyword>
<reference evidence="2 3" key="1">
    <citation type="submission" date="2020-06" db="EMBL/GenBank/DDBJ databases">
        <title>Sphingomonas hominis sp. nov., a member of the Sphingomonas, isolated from the hair of a 22-year-old girl.</title>
        <authorList>
            <person name="Zhang D.-F."/>
            <person name="Cui X.-W."/>
        </authorList>
    </citation>
    <scope>NUCLEOTIDE SEQUENCE [LARGE SCALE GENOMIC DNA]</scope>
    <source>
        <strain evidence="2 3">HHU CXW</strain>
    </source>
</reference>
<protein>
    <submittedName>
        <fullName evidence="2">Uncharacterized protein</fullName>
    </submittedName>
</protein>
<evidence type="ECO:0000313" key="2">
    <source>
        <dbReference type="EMBL" id="NTS66615.1"/>
    </source>
</evidence>